<reference evidence="1" key="2">
    <citation type="submission" date="2015-03" db="UniProtKB">
        <authorList>
            <consortium name="EnsemblPlants"/>
        </authorList>
    </citation>
    <scope>IDENTIFICATION</scope>
</reference>
<dbReference type="OMA" id="ESRYTIL"/>
<organism evidence="1 2">
    <name type="scientific">Brassica oleracea var. oleracea</name>
    <dbReference type="NCBI Taxonomy" id="109376"/>
    <lineage>
        <taxon>Eukaryota</taxon>
        <taxon>Viridiplantae</taxon>
        <taxon>Streptophyta</taxon>
        <taxon>Embryophyta</taxon>
        <taxon>Tracheophyta</taxon>
        <taxon>Spermatophyta</taxon>
        <taxon>Magnoliopsida</taxon>
        <taxon>eudicotyledons</taxon>
        <taxon>Gunneridae</taxon>
        <taxon>Pentapetalae</taxon>
        <taxon>rosids</taxon>
        <taxon>malvids</taxon>
        <taxon>Brassicales</taxon>
        <taxon>Brassicaceae</taxon>
        <taxon>Brassiceae</taxon>
        <taxon>Brassica</taxon>
    </lineage>
</organism>
<name>A0A0D3ATK3_BRAOL</name>
<dbReference type="Gene3D" id="1.10.340.70">
    <property type="match status" value="1"/>
</dbReference>
<sequence>MTPLVLYLENDILPKDRKEARKIKKQAARYCISQEKLYRRSFSGLYLRCVTPREAARILVELHEGDCGSHSCSRSLVLRAGRLKRREIQVWTSWHRPERCQRMWISSLAELKYCL</sequence>
<dbReference type="HOGENOM" id="CLU_2112271_0_0_1"/>
<dbReference type="AlphaFoldDB" id="A0A0D3ATK3"/>
<accession>A0A0D3ATK3</accession>
<dbReference type="PANTHER" id="PTHR48475:SF2">
    <property type="entry name" value="RIBONUCLEASE H"/>
    <property type="match status" value="1"/>
</dbReference>
<dbReference type="PANTHER" id="PTHR48475">
    <property type="entry name" value="RIBONUCLEASE H"/>
    <property type="match status" value="1"/>
</dbReference>
<reference evidence="1 2" key="1">
    <citation type="journal article" date="2014" name="Genome Biol.">
        <title>Transcriptome and methylome profiling reveals relics of genome dominance in the mesopolyploid Brassica oleracea.</title>
        <authorList>
            <person name="Parkin I.A."/>
            <person name="Koh C."/>
            <person name="Tang H."/>
            <person name="Robinson S.J."/>
            <person name="Kagale S."/>
            <person name="Clarke W.E."/>
            <person name="Town C.D."/>
            <person name="Nixon J."/>
            <person name="Krishnakumar V."/>
            <person name="Bidwell S.L."/>
            <person name="Denoeud F."/>
            <person name="Belcram H."/>
            <person name="Links M.G."/>
            <person name="Just J."/>
            <person name="Clarke C."/>
            <person name="Bender T."/>
            <person name="Huebert T."/>
            <person name="Mason A.S."/>
            <person name="Pires J.C."/>
            <person name="Barker G."/>
            <person name="Moore J."/>
            <person name="Walley P.G."/>
            <person name="Manoli S."/>
            <person name="Batley J."/>
            <person name="Edwards D."/>
            <person name="Nelson M.N."/>
            <person name="Wang X."/>
            <person name="Paterson A.H."/>
            <person name="King G."/>
            <person name="Bancroft I."/>
            <person name="Chalhoub B."/>
            <person name="Sharpe A.G."/>
        </authorList>
    </citation>
    <scope>NUCLEOTIDE SEQUENCE</scope>
    <source>
        <strain evidence="1 2">cv. TO1000</strain>
    </source>
</reference>
<keyword evidence="2" id="KW-1185">Reference proteome</keyword>
<protein>
    <submittedName>
        <fullName evidence="1">Uncharacterized protein</fullName>
    </submittedName>
</protein>
<evidence type="ECO:0000313" key="1">
    <source>
        <dbReference type="EnsemblPlants" id="Bo2g116650.1"/>
    </source>
</evidence>
<dbReference type="Gramene" id="Bo2g116650.1">
    <property type="protein sequence ID" value="Bo2g116650.1"/>
    <property type="gene ID" value="Bo2g116650"/>
</dbReference>
<proteinExistence type="predicted"/>
<evidence type="ECO:0000313" key="2">
    <source>
        <dbReference type="Proteomes" id="UP000032141"/>
    </source>
</evidence>
<dbReference type="EnsemblPlants" id="Bo2g116650.1">
    <property type="protein sequence ID" value="Bo2g116650.1"/>
    <property type="gene ID" value="Bo2g116650"/>
</dbReference>
<dbReference type="Proteomes" id="UP000032141">
    <property type="component" value="Chromosome C2"/>
</dbReference>
<dbReference type="eggNOG" id="KOG0017">
    <property type="taxonomic scope" value="Eukaryota"/>
</dbReference>